<dbReference type="Gene3D" id="2.60.11.10">
    <property type="entry name" value="Cytochrome c oxidase, subunit Vb"/>
    <property type="match status" value="1"/>
</dbReference>
<evidence type="ECO:0000256" key="1">
    <source>
        <dbReference type="ARBA" id="ARBA00022723"/>
    </source>
</evidence>
<dbReference type="EMBL" id="AMZH03009774">
    <property type="protein sequence ID" value="RRT56105.1"/>
    <property type="molecule type" value="Genomic_DNA"/>
</dbReference>
<accession>A0A426YWJ8</accession>
<reference evidence="4 5" key="1">
    <citation type="journal article" date="2014" name="Agronomy (Basel)">
        <title>A Draft Genome Sequence for Ensete ventricosum, the Drought-Tolerant Tree Against Hunger.</title>
        <authorList>
            <person name="Harrison J."/>
            <person name="Moore K.A."/>
            <person name="Paszkiewicz K."/>
            <person name="Jones T."/>
            <person name="Grant M."/>
            <person name="Ambacheew D."/>
            <person name="Muzemil S."/>
            <person name="Studholme D.J."/>
        </authorList>
    </citation>
    <scope>NUCLEOTIDE SEQUENCE [LARGE SCALE GENOMIC DNA]</scope>
</reference>
<name>A0A426YWJ8_ENSVE</name>
<dbReference type="PANTHER" id="PTHR10122">
    <property type="entry name" value="CYTOCHROME C OXIDASE SUBUNIT 5B, MITOCHONDRIAL"/>
    <property type="match status" value="1"/>
</dbReference>
<dbReference type="GO" id="GO:0046872">
    <property type="term" value="F:metal ion binding"/>
    <property type="evidence" value="ECO:0007669"/>
    <property type="project" value="UniProtKB-KW"/>
</dbReference>
<comment type="caution">
    <text evidence="4">The sequence shown here is derived from an EMBL/GenBank/DDBJ whole genome shotgun (WGS) entry which is preliminary data.</text>
</comment>
<dbReference type="GO" id="GO:0006123">
    <property type="term" value="P:mitochondrial electron transport, cytochrome c to oxygen"/>
    <property type="evidence" value="ECO:0007669"/>
    <property type="project" value="InterPro"/>
</dbReference>
<dbReference type="InterPro" id="IPR036972">
    <property type="entry name" value="Cyt_c_oxidase_su5b_sf"/>
</dbReference>
<sequence length="101" mass="10935">MDAPVGPFGTKEAPAVIQSYYDKRIVGCPGGGGGKSISSSWPWHSKVILACVGLLPCYYLSLSDNKTTSYLGLQRMSTMLYGSGWRKANRTNAQSALNTLW</sequence>
<protein>
    <submittedName>
        <fullName evidence="4">Uncharacterized protein</fullName>
    </submittedName>
</protein>
<gene>
    <name evidence="4" type="ORF">B296_00020548</name>
</gene>
<keyword evidence="2 3" id="KW-0862">Zinc</keyword>
<proteinExistence type="predicted"/>
<dbReference type="SUPFAM" id="SSF57802">
    <property type="entry name" value="Rubredoxin-like"/>
    <property type="match status" value="1"/>
</dbReference>
<dbReference type="GO" id="GO:0005740">
    <property type="term" value="C:mitochondrial envelope"/>
    <property type="evidence" value="ECO:0007669"/>
    <property type="project" value="InterPro"/>
</dbReference>
<dbReference type="Proteomes" id="UP000287651">
    <property type="component" value="Unassembled WGS sequence"/>
</dbReference>
<evidence type="ECO:0000313" key="4">
    <source>
        <dbReference type="EMBL" id="RRT56105.1"/>
    </source>
</evidence>
<evidence type="ECO:0000256" key="2">
    <source>
        <dbReference type="ARBA" id="ARBA00022833"/>
    </source>
</evidence>
<dbReference type="AlphaFoldDB" id="A0A426YWJ8"/>
<evidence type="ECO:0000313" key="5">
    <source>
        <dbReference type="Proteomes" id="UP000287651"/>
    </source>
</evidence>
<dbReference type="InterPro" id="IPR002124">
    <property type="entry name" value="Cyt_c_oxidase_su5b"/>
</dbReference>
<feature type="binding site" evidence="3">
    <location>
        <position position="28"/>
    </location>
    <ligand>
        <name>Zn(2+)</name>
        <dbReference type="ChEBI" id="CHEBI:29105"/>
    </ligand>
</feature>
<evidence type="ECO:0000256" key="3">
    <source>
        <dbReference type="PIRSR" id="PIRSR602124-2"/>
    </source>
</evidence>
<dbReference type="PANTHER" id="PTHR10122:SF0">
    <property type="entry name" value="CYTOCHROME C OXIDASE SUBUNIT 5B, ISOFORM A-RELATED"/>
    <property type="match status" value="1"/>
</dbReference>
<keyword evidence="1 3" id="KW-0479">Metal-binding</keyword>
<organism evidence="4 5">
    <name type="scientific">Ensete ventricosum</name>
    <name type="common">Abyssinian banana</name>
    <name type="synonym">Musa ensete</name>
    <dbReference type="NCBI Taxonomy" id="4639"/>
    <lineage>
        <taxon>Eukaryota</taxon>
        <taxon>Viridiplantae</taxon>
        <taxon>Streptophyta</taxon>
        <taxon>Embryophyta</taxon>
        <taxon>Tracheophyta</taxon>
        <taxon>Spermatophyta</taxon>
        <taxon>Magnoliopsida</taxon>
        <taxon>Liliopsida</taxon>
        <taxon>Zingiberales</taxon>
        <taxon>Musaceae</taxon>
        <taxon>Ensete</taxon>
    </lineage>
</organism>
<dbReference type="GO" id="GO:0045277">
    <property type="term" value="C:respiratory chain complex IV"/>
    <property type="evidence" value="ECO:0007669"/>
    <property type="project" value="InterPro"/>
</dbReference>